<gene>
    <name evidence="1" type="ORF">GJJ30_15225</name>
</gene>
<dbReference type="RefSeq" id="WP_154176031.1">
    <property type="nucleotide sequence ID" value="NZ_WJXZ01000009.1"/>
</dbReference>
<accession>A0A7K0ELJ8</accession>
<dbReference type="Proteomes" id="UP000441754">
    <property type="component" value="Unassembled WGS sequence"/>
</dbReference>
<keyword evidence="2" id="KW-1185">Reference proteome</keyword>
<dbReference type="AlphaFoldDB" id="A0A7K0ELJ8"/>
<evidence type="ECO:0000313" key="2">
    <source>
        <dbReference type="Proteomes" id="UP000441754"/>
    </source>
</evidence>
<name>A0A7K0ELJ8_9BACT</name>
<dbReference type="Pfam" id="PF06296">
    <property type="entry name" value="RelE"/>
    <property type="match status" value="1"/>
</dbReference>
<protein>
    <recommendedName>
        <fullName evidence="3">Addiction module toxin RelE</fullName>
    </recommendedName>
</protein>
<dbReference type="OrthoDB" id="1364255at2"/>
<sequence length="108" mass="12266">MNYEIIPTHPYIREAKALAKKYPSLKNDLLKLFEQLQINPQSGESLGKSCYKIRISIASKGRGKSGGARVITHVRITSEKIYLLSIYDKSDQEIIEDGEISQRLDNIE</sequence>
<dbReference type="InterPro" id="IPR009387">
    <property type="entry name" value="HigB-2"/>
</dbReference>
<reference evidence="1 2" key="1">
    <citation type="journal article" date="2018" name="Antonie Van Leeuwenhoek">
        <title>Larkinella terrae sp. nov., isolated from soil on Jeju Island, South Korea.</title>
        <authorList>
            <person name="Ten L.N."/>
            <person name="Jeon J."/>
            <person name="Park S.J."/>
            <person name="Park S."/>
            <person name="Lee S.Y."/>
            <person name="Kim M.K."/>
            <person name="Jung H.Y."/>
        </authorList>
    </citation>
    <scope>NUCLEOTIDE SEQUENCE [LARGE SCALE GENOMIC DNA]</scope>
    <source>
        <strain evidence="1 2">KCTC 52001</strain>
    </source>
</reference>
<comment type="caution">
    <text evidence="1">The sequence shown here is derived from an EMBL/GenBank/DDBJ whole genome shotgun (WGS) entry which is preliminary data.</text>
</comment>
<dbReference type="EMBL" id="WJXZ01000009">
    <property type="protein sequence ID" value="MRS62654.1"/>
    <property type="molecule type" value="Genomic_DNA"/>
</dbReference>
<evidence type="ECO:0000313" key="1">
    <source>
        <dbReference type="EMBL" id="MRS62654.1"/>
    </source>
</evidence>
<evidence type="ECO:0008006" key="3">
    <source>
        <dbReference type="Google" id="ProtNLM"/>
    </source>
</evidence>
<organism evidence="1 2">
    <name type="scientific">Larkinella terrae</name>
    <dbReference type="NCBI Taxonomy" id="2025311"/>
    <lineage>
        <taxon>Bacteria</taxon>
        <taxon>Pseudomonadati</taxon>
        <taxon>Bacteroidota</taxon>
        <taxon>Cytophagia</taxon>
        <taxon>Cytophagales</taxon>
        <taxon>Spirosomataceae</taxon>
        <taxon>Larkinella</taxon>
    </lineage>
</organism>
<proteinExistence type="predicted"/>